<dbReference type="InterPro" id="IPR003593">
    <property type="entry name" value="AAA+_ATPase"/>
</dbReference>
<feature type="domain" description="ABC transmembrane type-1" evidence="9">
    <location>
        <begin position="43"/>
        <end position="327"/>
    </location>
</feature>
<dbReference type="InterPro" id="IPR003439">
    <property type="entry name" value="ABC_transporter-like_ATP-bd"/>
</dbReference>
<evidence type="ECO:0000256" key="3">
    <source>
        <dbReference type="ARBA" id="ARBA00022741"/>
    </source>
</evidence>
<keyword evidence="6 7" id="KW-0472">Membrane</keyword>
<dbReference type="InterPro" id="IPR036640">
    <property type="entry name" value="ABC1_TM_sf"/>
</dbReference>
<dbReference type="PROSITE" id="PS50929">
    <property type="entry name" value="ABC_TM1F"/>
    <property type="match status" value="1"/>
</dbReference>
<dbReference type="Proteomes" id="UP001430172">
    <property type="component" value="Unassembled WGS sequence"/>
</dbReference>
<dbReference type="GO" id="GO:0005524">
    <property type="term" value="F:ATP binding"/>
    <property type="evidence" value="ECO:0007669"/>
    <property type="project" value="UniProtKB-KW"/>
</dbReference>
<dbReference type="CDD" id="cd18550">
    <property type="entry name" value="ABC_6TM_exporter_like"/>
    <property type="match status" value="1"/>
</dbReference>
<dbReference type="PROSITE" id="PS00211">
    <property type="entry name" value="ABC_TRANSPORTER_1"/>
    <property type="match status" value="1"/>
</dbReference>
<evidence type="ECO:0000259" key="8">
    <source>
        <dbReference type="PROSITE" id="PS50893"/>
    </source>
</evidence>
<dbReference type="Pfam" id="PF00005">
    <property type="entry name" value="ABC_tran"/>
    <property type="match status" value="1"/>
</dbReference>
<evidence type="ECO:0000256" key="6">
    <source>
        <dbReference type="ARBA" id="ARBA00023136"/>
    </source>
</evidence>
<evidence type="ECO:0000259" key="9">
    <source>
        <dbReference type="PROSITE" id="PS50929"/>
    </source>
</evidence>
<keyword evidence="11" id="KW-1185">Reference proteome</keyword>
<feature type="transmembrane region" description="Helical" evidence="7">
    <location>
        <begin position="292"/>
        <end position="312"/>
    </location>
</feature>
<dbReference type="Pfam" id="PF00664">
    <property type="entry name" value="ABC_membrane"/>
    <property type="match status" value="1"/>
</dbReference>
<proteinExistence type="predicted"/>
<dbReference type="SMART" id="SM00382">
    <property type="entry name" value="AAA"/>
    <property type="match status" value="1"/>
</dbReference>
<evidence type="ECO:0000256" key="1">
    <source>
        <dbReference type="ARBA" id="ARBA00004651"/>
    </source>
</evidence>
<dbReference type="InterPro" id="IPR011527">
    <property type="entry name" value="ABC1_TM_dom"/>
</dbReference>
<keyword evidence="5 7" id="KW-1133">Transmembrane helix</keyword>
<feature type="transmembrane region" description="Helical" evidence="7">
    <location>
        <begin position="41"/>
        <end position="66"/>
    </location>
</feature>
<dbReference type="PANTHER" id="PTHR43394:SF1">
    <property type="entry name" value="ATP-BINDING CASSETTE SUB-FAMILY B MEMBER 10, MITOCHONDRIAL"/>
    <property type="match status" value="1"/>
</dbReference>
<dbReference type="InterPro" id="IPR039421">
    <property type="entry name" value="Type_1_exporter"/>
</dbReference>
<dbReference type="SUPFAM" id="SSF52540">
    <property type="entry name" value="P-loop containing nucleoside triphosphate hydrolases"/>
    <property type="match status" value="1"/>
</dbReference>
<dbReference type="PROSITE" id="PS50893">
    <property type="entry name" value="ABC_TRANSPORTER_2"/>
    <property type="match status" value="1"/>
</dbReference>
<dbReference type="Gene3D" id="1.20.1560.10">
    <property type="entry name" value="ABC transporter type 1, transmembrane domain"/>
    <property type="match status" value="1"/>
</dbReference>
<evidence type="ECO:0000256" key="5">
    <source>
        <dbReference type="ARBA" id="ARBA00022989"/>
    </source>
</evidence>
<organism evidence="10 11">
    <name type="scientific">Phycicoccus sonneratiae</name>
    <dbReference type="NCBI Taxonomy" id="2807628"/>
    <lineage>
        <taxon>Bacteria</taxon>
        <taxon>Bacillati</taxon>
        <taxon>Actinomycetota</taxon>
        <taxon>Actinomycetes</taxon>
        <taxon>Micrococcales</taxon>
        <taxon>Intrasporangiaceae</taxon>
        <taxon>Phycicoccus</taxon>
    </lineage>
</organism>
<dbReference type="Gene3D" id="3.40.50.300">
    <property type="entry name" value="P-loop containing nucleotide triphosphate hydrolases"/>
    <property type="match status" value="1"/>
</dbReference>
<keyword evidence="4 10" id="KW-0067">ATP-binding</keyword>
<name>A0ABS2CJD4_9MICO</name>
<dbReference type="InterPro" id="IPR027417">
    <property type="entry name" value="P-loop_NTPase"/>
</dbReference>
<dbReference type="SUPFAM" id="SSF90123">
    <property type="entry name" value="ABC transporter transmembrane region"/>
    <property type="match status" value="1"/>
</dbReference>
<dbReference type="PANTHER" id="PTHR43394">
    <property type="entry name" value="ATP-DEPENDENT PERMEASE MDL1, MITOCHONDRIAL"/>
    <property type="match status" value="1"/>
</dbReference>
<comment type="caution">
    <text evidence="10">The sequence shown here is derived from an EMBL/GenBank/DDBJ whole genome shotgun (WGS) entry which is preliminary data.</text>
</comment>
<keyword evidence="2 7" id="KW-0812">Transmembrane</keyword>
<feature type="transmembrane region" description="Helical" evidence="7">
    <location>
        <begin position="165"/>
        <end position="195"/>
    </location>
</feature>
<gene>
    <name evidence="10" type="ORF">JQN70_04130</name>
</gene>
<feature type="transmembrane region" description="Helical" evidence="7">
    <location>
        <begin position="267"/>
        <end position="286"/>
    </location>
</feature>
<feature type="domain" description="ABC transporter" evidence="8">
    <location>
        <begin position="376"/>
        <end position="614"/>
    </location>
</feature>
<dbReference type="InterPro" id="IPR017871">
    <property type="entry name" value="ABC_transporter-like_CS"/>
</dbReference>
<dbReference type="EMBL" id="JAFDVD010000005">
    <property type="protein sequence ID" value="MBM6399568.1"/>
    <property type="molecule type" value="Genomic_DNA"/>
</dbReference>
<dbReference type="RefSeq" id="WP_204130051.1">
    <property type="nucleotide sequence ID" value="NZ_JAFDVD010000005.1"/>
</dbReference>
<protein>
    <submittedName>
        <fullName evidence="10">ABC transporter ATP-binding protein</fullName>
    </submittedName>
</protein>
<evidence type="ECO:0000313" key="10">
    <source>
        <dbReference type="EMBL" id="MBM6399568.1"/>
    </source>
</evidence>
<feature type="transmembrane region" description="Helical" evidence="7">
    <location>
        <begin position="78"/>
        <end position="99"/>
    </location>
</feature>
<evidence type="ECO:0000256" key="2">
    <source>
        <dbReference type="ARBA" id="ARBA00022692"/>
    </source>
</evidence>
<evidence type="ECO:0000313" key="11">
    <source>
        <dbReference type="Proteomes" id="UP001430172"/>
    </source>
</evidence>
<reference evidence="10" key="1">
    <citation type="submission" date="2021-02" db="EMBL/GenBank/DDBJ databases">
        <title>Phycicoccus sp. MQZ13P-5T, whole genome shotgun sequence.</title>
        <authorList>
            <person name="Tuo L."/>
        </authorList>
    </citation>
    <scope>NUCLEOTIDE SEQUENCE</scope>
    <source>
        <strain evidence="10">MQZ13P-5</strain>
    </source>
</reference>
<evidence type="ECO:0000256" key="4">
    <source>
        <dbReference type="ARBA" id="ARBA00022840"/>
    </source>
</evidence>
<keyword evidence="3" id="KW-0547">Nucleotide-binding</keyword>
<sequence length="632" mass="67479">MSMQGWQALHSLSRDSSVKERRLTPGTTRRVLGYARPYKTAIAWFLGLVVVESGLVVATPLLLKSIIDDGIYPKDSGLVVRLSLLVAAIAVVGGVLTLVERWFSARIGEGLIYDLRTEVFSHVLRQPVAFFTRAQTGALVTRLGNDVIGAQQAFTSVLSSVVSNAITLVLIVGAMALLSWQLTLAALLLVPFFLLPARFMGRRLASLAHEQMVQNADLGTRMTERFNVAGALLVKLFGRPVVEDGEYATRAARVRDIGVRIAVNRSVFFVALTLVASLATAMVYGVGGLMAVGGSLTVGTLIALTALLARLYGPLTAISNVRVDIMTALVSFERVFEVLDLEPLVAEAPDAVPVPAGPVRVEVDRVGFSYPSADEVSLASLESTATGDRRGSGPVLRDVSFTVEPGSLVALVGPSGAGKTTITALVARLYDPTTGAVRINGVDLRQAGSESLHDAVGVVTQDAHLFHDTIRANLDYAAPSATEEQMVAALRAAQVWSLVDSLPSGLDTVVGDRGHRLSGGEKQRLAIARLLLKGPGLIVLDEATAHLDSESEQALQRALDEALRDRSALVIAHRLSTVRHADQILVVDDGRIVERGTHAELVAADGLYAELYRTQFDDELGEVLDTPTSTPR</sequence>
<accession>A0ABS2CJD4</accession>
<evidence type="ECO:0000256" key="7">
    <source>
        <dbReference type="SAM" id="Phobius"/>
    </source>
</evidence>
<comment type="subcellular location">
    <subcellularLocation>
        <location evidence="1">Cell membrane</location>
        <topology evidence="1">Multi-pass membrane protein</topology>
    </subcellularLocation>
</comment>